<dbReference type="Proteomes" id="UP000560000">
    <property type="component" value="Unassembled WGS sequence"/>
</dbReference>
<dbReference type="SUPFAM" id="SSF74653">
    <property type="entry name" value="TolA/TonB C-terminal domain"/>
    <property type="match status" value="1"/>
</dbReference>
<comment type="subcellular location">
    <subcellularLocation>
        <location evidence="1">Cell inner membrane</location>
        <topology evidence="1">Single-pass membrane protein</topology>
        <orientation evidence="1">Periplasmic side</orientation>
    </subcellularLocation>
</comment>
<accession>A0A099CXZ1</accession>
<keyword evidence="4" id="KW-1003">Cell membrane</keyword>
<evidence type="ECO:0000256" key="1">
    <source>
        <dbReference type="ARBA" id="ARBA00004383"/>
    </source>
</evidence>
<dbReference type="Gene3D" id="3.30.1150.10">
    <property type="match status" value="1"/>
</dbReference>
<dbReference type="GO" id="GO:0031992">
    <property type="term" value="F:energy transducer activity"/>
    <property type="evidence" value="ECO:0007669"/>
    <property type="project" value="TreeGrafter"/>
</dbReference>
<feature type="domain" description="TonB C-terminal" evidence="11">
    <location>
        <begin position="191"/>
        <end position="287"/>
    </location>
</feature>
<evidence type="ECO:0000256" key="7">
    <source>
        <dbReference type="ARBA" id="ARBA00022927"/>
    </source>
</evidence>
<keyword evidence="5" id="KW-0997">Cell inner membrane</keyword>
<dbReference type="RefSeq" id="WP_043099821.1">
    <property type="nucleotide sequence ID" value="NZ_JACHET010000001.1"/>
</dbReference>
<dbReference type="EMBL" id="JROI01000008">
    <property type="protein sequence ID" value="KGI78624.1"/>
    <property type="molecule type" value="Genomic_DNA"/>
</dbReference>
<name>A0A099CXZ1_9GAMM</name>
<reference evidence="13 15" key="2">
    <citation type="submission" date="2020-08" db="EMBL/GenBank/DDBJ databases">
        <title>Genomic Encyclopedia of Type Strains, Phase IV (KMG-IV): sequencing the most valuable type-strain genomes for metagenomic binning, comparative biology and taxonomic classification.</title>
        <authorList>
            <person name="Goeker M."/>
        </authorList>
    </citation>
    <scope>NUCLEOTIDE SEQUENCE [LARGE SCALE GENOMIC DNA]</scope>
    <source>
        <strain evidence="13 15">DSM 107085</strain>
    </source>
</reference>
<comment type="similarity">
    <text evidence="2">Belongs to the TonB family.</text>
</comment>
<dbReference type="PROSITE" id="PS52015">
    <property type="entry name" value="TONB_CTD"/>
    <property type="match status" value="1"/>
</dbReference>
<dbReference type="STRING" id="1543381.LF63_0104035"/>
<proteinExistence type="inferred from homology"/>
<protein>
    <submittedName>
        <fullName evidence="12">Energy transducer TonB</fullName>
    </submittedName>
    <submittedName>
        <fullName evidence="13">Protein TonB</fullName>
    </submittedName>
</protein>
<dbReference type="GO" id="GO:0015031">
    <property type="term" value="P:protein transport"/>
    <property type="evidence" value="ECO:0007669"/>
    <property type="project" value="UniProtKB-KW"/>
</dbReference>
<evidence type="ECO:0000256" key="3">
    <source>
        <dbReference type="ARBA" id="ARBA00022448"/>
    </source>
</evidence>
<dbReference type="PANTHER" id="PTHR33446">
    <property type="entry name" value="PROTEIN TONB-RELATED"/>
    <property type="match status" value="1"/>
</dbReference>
<gene>
    <name evidence="13" type="ORF">HNQ86_001424</name>
    <name evidence="12" type="ORF">LF63_0104035</name>
</gene>
<evidence type="ECO:0000259" key="11">
    <source>
        <dbReference type="PROSITE" id="PS52015"/>
    </source>
</evidence>
<evidence type="ECO:0000256" key="4">
    <source>
        <dbReference type="ARBA" id="ARBA00022475"/>
    </source>
</evidence>
<dbReference type="AlphaFoldDB" id="A0A099CXZ1"/>
<keyword evidence="3" id="KW-0813">Transport</keyword>
<dbReference type="GO" id="GO:0098797">
    <property type="term" value="C:plasma membrane protein complex"/>
    <property type="evidence" value="ECO:0007669"/>
    <property type="project" value="TreeGrafter"/>
</dbReference>
<feature type="compositionally biased region" description="Polar residues" evidence="10">
    <location>
        <begin position="118"/>
        <end position="130"/>
    </location>
</feature>
<keyword evidence="6" id="KW-0812">Transmembrane</keyword>
<dbReference type="Proteomes" id="UP000029708">
    <property type="component" value="Unassembled WGS sequence"/>
</dbReference>
<reference evidence="12 14" key="1">
    <citation type="submission" date="2014-09" db="EMBL/GenBank/DDBJ databases">
        <title>Xanthomonadaceae 3.5X direct submission.</title>
        <authorList>
            <person name="Fang T."/>
            <person name="Wang H."/>
        </authorList>
    </citation>
    <scope>NUCLEOTIDE SEQUENCE [LARGE SCALE GENOMIC DNA]</scope>
    <source>
        <strain evidence="12 14">3.5X</strain>
    </source>
</reference>
<feature type="region of interest" description="Disordered" evidence="10">
    <location>
        <begin position="67"/>
        <end position="144"/>
    </location>
</feature>
<organism evidence="12 14">
    <name type="scientific">Oleiagrimonas soli</name>
    <dbReference type="NCBI Taxonomy" id="1543381"/>
    <lineage>
        <taxon>Bacteria</taxon>
        <taxon>Pseudomonadati</taxon>
        <taxon>Pseudomonadota</taxon>
        <taxon>Gammaproteobacteria</taxon>
        <taxon>Lysobacterales</taxon>
        <taxon>Rhodanobacteraceae</taxon>
        <taxon>Oleiagrimonas</taxon>
    </lineage>
</organism>
<evidence type="ECO:0000313" key="15">
    <source>
        <dbReference type="Proteomes" id="UP000560000"/>
    </source>
</evidence>
<evidence type="ECO:0000313" key="13">
    <source>
        <dbReference type="EMBL" id="MBB6184079.1"/>
    </source>
</evidence>
<feature type="compositionally biased region" description="Pro residues" evidence="10">
    <location>
        <begin position="88"/>
        <end position="110"/>
    </location>
</feature>
<keyword evidence="9" id="KW-0472">Membrane</keyword>
<evidence type="ECO:0000313" key="14">
    <source>
        <dbReference type="Proteomes" id="UP000029708"/>
    </source>
</evidence>
<evidence type="ECO:0000256" key="2">
    <source>
        <dbReference type="ARBA" id="ARBA00006555"/>
    </source>
</evidence>
<feature type="compositionally biased region" description="Basic and acidic residues" evidence="10">
    <location>
        <begin position="131"/>
        <end position="144"/>
    </location>
</feature>
<sequence length="289" mass="31472">MSSTARGPGSADMLGATLLFSLLLHGLVVLGISFAYPKPKARLPALDVTLLNTANQKAPDKADFLAQANNQGGGESDRAHRPSQPFSTPLPKPDPGVAPRPIQPAAPPPSEASRAHLVTTTGDSPQSIDSSSDRHAHPDTELQPDRVAIQRRLEMARLAAQIRAEKSRLAKRPKIKYINSSTRQYAYAAYMQAWASRVERVGTLNFPDAARTGRYSGSLILTVVLRRDGSIKRIAVIESSGRKILDDAAVRIVRMAAPFPPIPRTGEHFDELNITRTYQFLRGGTLQTR</sequence>
<keyword evidence="14" id="KW-1185">Reference proteome</keyword>
<evidence type="ECO:0000256" key="6">
    <source>
        <dbReference type="ARBA" id="ARBA00022692"/>
    </source>
</evidence>
<evidence type="ECO:0000256" key="10">
    <source>
        <dbReference type="SAM" id="MobiDB-lite"/>
    </source>
</evidence>
<keyword evidence="7" id="KW-0653">Protein transport</keyword>
<dbReference type="InterPro" id="IPR051045">
    <property type="entry name" value="TonB-dependent_transducer"/>
</dbReference>
<evidence type="ECO:0000256" key="9">
    <source>
        <dbReference type="ARBA" id="ARBA00023136"/>
    </source>
</evidence>
<keyword evidence="8" id="KW-1133">Transmembrane helix</keyword>
<dbReference type="InterPro" id="IPR006260">
    <property type="entry name" value="TonB/TolA_C"/>
</dbReference>
<dbReference type="NCBIfam" id="TIGR01352">
    <property type="entry name" value="tonB_Cterm"/>
    <property type="match status" value="1"/>
</dbReference>
<evidence type="ECO:0000256" key="8">
    <source>
        <dbReference type="ARBA" id="ARBA00022989"/>
    </source>
</evidence>
<dbReference type="EMBL" id="JACHET010000001">
    <property type="protein sequence ID" value="MBB6184079.1"/>
    <property type="molecule type" value="Genomic_DNA"/>
</dbReference>
<comment type="caution">
    <text evidence="12">The sequence shown here is derived from an EMBL/GenBank/DDBJ whole genome shotgun (WGS) entry which is preliminary data.</text>
</comment>
<dbReference type="OrthoDB" id="9803361at2"/>
<evidence type="ECO:0000313" key="12">
    <source>
        <dbReference type="EMBL" id="KGI78624.1"/>
    </source>
</evidence>
<evidence type="ECO:0000256" key="5">
    <source>
        <dbReference type="ARBA" id="ARBA00022519"/>
    </source>
</evidence>
<dbReference type="PANTHER" id="PTHR33446:SF11">
    <property type="entry name" value="TONB3"/>
    <property type="match status" value="1"/>
</dbReference>
<dbReference type="GO" id="GO:0055085">
    <property type="term" value="P:transmembrane transport"/>
    <property type="evidence" value="ECO:0007669"/>
    <property type="project" value="InterPro"/>
</dbReference>
<dbReference type="InterPro" id="IPR037682">
    <property type="entry name" value="TonB_C"/>
</dbReference>
<dbReference type="HOGENOM" id="CLU_052089_0_0_6"/>
<dbReference type="Pfam" id="PF03544">
    <property type="entry name" value="TonB_C"/>
    <property type="match status" value="1"/>
</dbReference>